<feature type="compositionally biased region" description="Low complexity" evidence="1">
    <location>
        <begin position="36"/>
        <end position="47"/>
    </location>
</feature>
<sequence length="260" mass="29166">ELRLSIYRMALCRPDPILLHLQQLRPAQEGTAAPASFSRSDSSTSSDSDGRPLPLGPLVPAFLRVSQQIYREARPVLYSDNEFILRLDSALATLSTLHQRSRSLIKHVRLDIPTHHDILEGFADLVRLGLRYCWGLKTFTISLPAMFLGENGGVGMNSTTNVYANAFHILRWLPKGCRVVLQGPVCEEIRRVVEENGRLAVLLDEVGNSTFVLAELLCEIIANGPASFDEQKDYQRRQHAMQERNQSPMSKVGPATRSYR</sequence>
<dbReference type="EMBL" id="ML978714">
    <property type="protein sequence ID" value="KAF2089492.1"/>
    <property type="molecule type" value="Genomic_DNA"/>
</dbReference>
<evidence type="ECO:0000256" key="1">
    <source>
        <dbReference type="SAM" id="MobiDB-lite"/>
    </source>
</evidence>
<feature type="compositionally biased region" description="Basic and acidic residues" evidence="1">
    <location>
        <begin position="232"/>
        <end position="242"/>
    </location>
</feature>
<proteinExistence type="predicted"/>
<keyword evidence="3" id="KW-1185">Reference proteome</keyword>
<dbReference type="PANTHER" id="PTHR42085">
    <property type="entry name" value="F-BOX DOMAIN-CONTAINING PROTEIN"/>
    <property type="match status" value="1"/>
</dbReference>
<dbReference type="PANTHER" id="PTHR42085:SF7">
    <property type="entry name" value="F-BOX DOMAIN-CONTAINING PROTEIN"/>
    <property type="match status" value="1"/>
</dbReference>
<reference evidence="2" key="1">
    <citation type="journal article" date="2020" name="Stud. Mycol.">
        <title>101 Dothideomycetes genomes: a test case for predicting lifestyles and emergence of pathogens.</title>
        <authorList>
            <person name="Haridas S."/>
            <person name="Albert R."/>
            <person name="Binder M."/>
            <person name="Bloem J."/>
            <person name="Labutti K."/>
            <person name="Salamov A."/>
            <person name="Andreopoulos B."/>
            <person name="Baker S."/>
            <person name="Barry K."/>
            <person name="Bills G."/>
            <person name="Bluhm B."/>
            <person name="Cannon C."/>
            <person name="Castanera R."/>
            <person name="Culley D."/>
            <person name="Daum C."/>
            <person name="Ezra D."/>
            <person name="Gonzalez J."/>
            <person name="Henrissat B."/>
            <person name="Kuo A."/>
            <person name="Liang C."/>
            <person name="Lipzen A."/>
            <person name="Lutzoni F."/>
            <person name="Magnuson J."/>
            <person name="Mondo S."/>
            <person name="Nolan M."/>
            <person name="Ohm R."/>
            <person name="Pangilinan J."/>
            <person name="Park H.-J."/>
            <person name="Ramirez L."/>
            <person name="Alfaro M."/>
            <person name="Sun H."/>
            <person name="Tritt A."/>
            <person name="Yoshinaga Y."/>
            <person name="Zwiers L.-H."/>
            <person name="Turgeon B."/>
            <person name="Goodwin S."/>
            <person name="Spatafora J."/>
            <person name="Crous P."/>
            <person name="Grigoriev I."/>
        </authorList>
    </citation>
    <scope>NUCLEOTIDE SEQUENCE</scope>
    <source>
        <strain evidence="2">CBS 121410</strain>
    </source>
</reference>
<dbReference type="AlphaFoldDB" id="A0A6A5YC74"/>
<dbReference type="Proteomes" id="UP000799776">
    <property type="component" value="Unassembled WGS sequence"/>
</dbReference>
<dbReference type="InterPro" id="IPR038883">
    <property type="entry name" value="AN11006-like"/>
</dbReference>
<name>A0A6A5YC74_9PEZI</name>
<evidence type="ECO:0000313" key="2">
    <source>
        <dbReference type="EMBL" id="KAF2089492.1"/>
    </source>
</evidence>
<organism evidence="2 3">
    <name type="scientific">Saccharata proteae CBS 121410</name>
    <dbReference type="NCBI Taxonomy" id="1314787"/>
    <lineage>
        <taxon>Eukaryota</taxon>
        <taxon>Fungi</taxon>
        <taxon>Dikarya</taxon>
        <taxon>Ascomycota</taxon>
        <taxon>Pezizomycotina</taxon>
        <taxon>Dothideomycetes</taxon>
        <taxon>Dothideomycetes incertae sedis</taxon>
        <taxon>Botryosphaeriales</taxon>
        <taxon>Saccharataceae</taxon>
        <taxon>Saccharata</taxon>
    </lineage>
</organism>
<feature type="non-terminal residue" evidence="2">
    <location>
        <position position="1"/>
    </location>
</feature>
<feature type="region of interest" description="Disordered" evidence="1">
    <location>
        <begin position="30"/>
        <end position="53"/>
    </location>
</feature>
<evidence type="ECO:0000313" key="3">
    <source>
        <dbReference type="Proteomes" id="UP000799776"/>
    </source>
</evidence>
<accession>A0A6A5YC74</accession>
<feature type="region of interest" description="Disordered" evidence="1">
    <location>
        <begin position="232"/>
        <end position="260"/>
    </location>
</feature>
<gene>
    <name evidence="2" type="ORF">K490DRAFT_37554</name>
</gene>
<dbReference type="OrthoDB" id="2951834at2759"/>
<protein>
    <submittedName>
        <fullName evidence="2">Uncharacterized protein</fullName>
    </submittedName>
</protein>